<feature type="signal peptide" evidence="1">
    <location>
        <begin position="1"/>
        <end position="23"/>
    </location>
</feature>
<sequence>MFTKSLRAGVIAMTLALPVTAKADLLVEITFEEQQTRAQGSRKQNGRCSSTIILRQLGPMLFQENGSSNCKIFKVGEVRGADGSAAAGVFAPNSGRVVTTCEYSGKSRVEKCSDGTQIRLPSSGKVDYRATYTKQSKYKLTNSSLTASRTLIRVLETAEGSNQKTESESSLKVAFKGNTCTLQAFKGVSAVRVARKKGSTTSWSGVKLSEERKLASPGTCRVISR</sequence>
<evidence type="ECO:0000256" key="1">
    <source>
        <dbReference type="SAM" id="SignalP"/>
    </source>
</evidence>
<gene>
    <name evidence="2" type="ORF">IV417_10730</name>
</gene>
<keyword evidence="3" id="KW-1185">Reference proteome</keyword>
<proteinExistence type="predicted"/>
<dbReference type="EMBL" id="JADQAZ010000002">
    <property type="protein sequence ID" value="MBT0957866.1"/>
    <property type="molecule type" value="Genomic_DNA"/>
</dbReference>
<evidence type="ECO:0000313" key="2">
    <source>
        <dbReference type="EMBL" id="MBT0957866.1"/>
    </source>
</evidence>
<dbReference type="AlphaFoldDB" id="A0AAP2G828"/>
<accession>A0AAP2G828</accession>
<feature type="chain" id="PRO_5042920660" evidence="1">
    <location>
        <begin position="24"/>
        <end position="225"/>
    </location>
</feature>
<organism evidence="2 3">
    <name type="scientific">Harenicola maris</name>
    <dbReference type="NCBI Taxonomy" id="2841044"/>
    <lineage>
        <taxon>Bacteria</taxon>
        <taxon>Pseudomonadati</taxon>
        <taxon>Pseudomonadota</taxon>
        <taxon>Alphaproteobacteria</taxon>
        <taxon>Rhodobacterales</taxon>
        <taxon>Paracoccaceae</taxon>
        <taxon>Harenicola</taxon>
    </lineage>
</organism>
<protein>
    <submittedName>
        <fullName evidence="2">Uncharacterized protein</fullName>
    </submittedName>
</protein>
<dbReference type="RefSeq" id="WP_327794088.1">
    <property type="nucleotide sequence ID" value="NZ_JADQAZ010000002.1"/>
</dbReference>
<comment type="caution">
    <text evidence="2">The sequence shown here is derived from an EMBL/GenBank/DDBJ whole genome shotgun (WGS) entry which is preliminary data.</text>
</comment>
<keyword evidence="1" id="KW-0732">Signal</keyword>
<evidence type="ECO:0000313" key="3">
    <source>
        <dbReference type="Proteomes" id="UP001315686"/>
    </source>
</evidence>
<dbReference type="Proteomes" id="UP001315686">
    <property type="component" value="Unassembled WGS sequence"/>
</dbReference>
<name>A0AAP2G828_9RHOB</name>
<reference evidence="2 3" key="1">
    <citation type="journal article" date="2021" name="Arch. Microbiol.">
        <title>Harenicola maris gen. nov., sp. nov. isolated from the Sea of Japan shallow sediments.</title>
        <authorList>
            <person name="Romanenko L.A."/>
            <person name="Kurilenko V.V."/>
            <person name="Chernysheva N.Y."/>
            <person name="Tekutyeva L.A."/>
            <person name="Velansky P.V."/>
            <person name="Svetashev V.I."/>
            <person name="Isaeva M.P."/>
        </authorList>
    </citation>
    <scope>NUCLEOTIDE SEQUENCE [LARGE SCALE GENOMIC DNA]</scope>
    <source>
        <strain evidence="2 3">KMM 3653</strain>
    </source>
</reference>